<dbReference type="InterPro" id="IPR003615">
    <property type="entry name" value="HNH_nuc"/>
</dbReference>
<accession>A0A4P7UD85</accession>
<keyword evidence="4" id="KW-0378">Hydrolase</keyword>
<dbReference type="SMART" id="SM00507">
    <property type="entry name" value="HNHc"/>
    <property type="match status" value="1"/>
</dbReference>
<evidence type="ECO:0000313" key="5">
    <source>
        <dbReference type="Proteomes" id="UP000297025"/>
    </source>
</evidence>
<dbReference type="GO" id="GO:0003676">
    <property type="term" value="F:nucleic acid binding"/>
    <property type="evidence" value="ECO:0007669"/>
    <property type="project" value="InterPro"/>
</dbReference>
<feature type="region of interest" description="Disordered" evidence="2">
    <location>
        <begin position="195"/>
        <end position="220"/>
    </location>
</feature>
<dbReference type="CDD" id="cd00085">
    <property type="entry name" value="HNHc"/>
    <property type="match status" value="1"/>
</dbReference>
<dbReference type="KEGG" id="ndp:E2C04_05960"/>
<dbReference type="InterPro" id="IPR003870">
    <property type="entry name" value="DUF222"/>
</dbReference>
<dbReference type="AlphaFoldDB" id="A0A4P7UD85"/>
<evidence type="ECO:0000259" key="3">
    <source>
        <dbReference type="SMART" id="SM00507"/>
    </source>
</evidence>
<dbReference type="Gene3D" id="1.10.30.50">
    <property type="match status" value="1"/>
</dbReference>
<evidence type="ECO:0000256" key="1">
    <source>
        <dbReference type="ARBA" id="ARBA00023450"/>
    </source>
</evidence>
<protein>
    <submittedName>
        <fullName evidence="4">HNH endonuclease</fullName>
    </submittedName>
</protein>
<dbReference type="Pfam" id="PF02720">
    <property type="entry name" value="DUF222"/>
    <property type="match status" value="1"/>
</dbReference>
<gene>
    <name evidence="4" type="ORF">E2C04_05960</name>
</gene>
<name>A0A4P7UD85_9ACTN</name>
<evidence type="ECO:0000256" key="2">
    <source>
        <dbReference type="SAM" id="MobiDB-lite"/>
    </source>
</evidence>
<keyword evidence="4" id="KW-0540">Nuclease</keyword>
<feature type="compositionally biased region" description="Pro residues" evidence="2">
    <location>
        <begin position="199"/>
        <end position="213"/>
    </location>
</feature>
<comment type="similarity">
    <text evidence="1">Belongs to the Rv1128c/1148c/1588c/1702c/1945/3466 family.</text>
</comment>
<dbReference type="EMBL" id="CP038462">
    <property type="protein sequence ID" value="QCC76879.1"/>
    <property type="molecule type" value="Genomic_DNA"/>
</dbReference>
<reference evidence="4 5" key="1">
    <citation type="journal article" date="2008" name="Int. J. Syst. Evol. Microbiol.">
        <title>Nocardioides daphniae sp. nov., isolated from Daphnia cucullata (Crustacea: Cladocera).</title>
        <authorList>
            <person name="Toth E.M."/>
            <person name="Keki Z."/>
            <person name="Homonnay Z.G."/>
            <person name="Borsodi A.K."/>
            <person name="Marialigeti K."/>
            <person name="Schumann P."/>
        </authorList>
    </citation>
    <scope>NUCLEOTIDE SEQUENCE [LARGE SCALE GENOMIC DNA]</scope>
    <source>
        <strain evidence="4 5">JCM 16608</strain>
    </source>
</reference>
<dbReference type="RefSeq" id="WP_135831927.1">
    <property type="nucleotide sequence ID" value="NZ_CP038462.1"/>
</dbReference>
<dbReference type="Pfam" id="PF01844">
    <property type="entry name" value="HNH"/>
    <property type="match status" value="1"/>
</dbReference>
<dbReference type="GO" id="GO:0004519">
    <property type="term" value="F:endonuclease activity"/>
    <property type="evidence" value="ECO:0007669"/>
    <property type="project" value="UniProtKB-KW"/>
</dbReference>
<dbReference type="InterPro" id="IPR002711">
    <property type="entry name" value="HNH"/>
</dbReference>
<feature type="domain" description="HNH nuclease" evidence="3">
    <location>
        <begin position="332"/>
        <end position="384"/>
    </location>
</feature>
<keyword evidence="4" id="KW-0255">Endonuclease</keyword>
<organism evidence="4 5">
    <name type="scientific">Nocardioides daphniae</name>
    <dbReference type="NCBI Taxonomy" id="402297"/>
    <lineage>
        <taxon>Bacteria</taxon>
        <taxon>Bacillati</taxon>
        <taxon>Actinomycetota</taxon>
        <taxon>Actinomycetes</taxon>
        <taxon>Propionibacteriales</taxon>
        <taxon>Nocardioidaceae</taxon>
        <taxon>Nocardioides</taxon>
    </lineage>
</organism>
<dbReference type="OrthoDB" id="3634417at2"/>
<dbReference type="GO" id="GO:0008270">
    <property type="term" value="F:zinc ion binding"/>
    <property type="evidence" value="ECO:0007669"/>
    <property type="project" value="InterPro"/>
</dbReference>
<dbReference type="Proteomes" id="UP000297025">
    <property type="component" value="Chromosome"/>
</dbReference>
<sequence length="407" mass="44094">MHPVNAVAEAISASLKSVCDVNPTFMSADEKAYALLSLLEVESRTAELRLRVMAAAGDVAEREGFRSIATWLAHHGHVRRGDAAADLRLAEALDRERPTLAAGVREGRVTIAQARVIAAAVEELPDRVGRDVIEAAEAKLVELAADHDPSDLAKLGRRILEVVDPDRFEDEEARRLADAEKHASERQRLRMRALATAPPGSPQSCPTPPPPGWGPTCTPSPTHAWPTARCGPMRPPGGREACVRDADHPSPPHAEAFTQLLETLDPTRLPIHGGDATHVMVTIPFEALKRDLGVATIDNATPGDGFDTITAAQARRLACTARIIPAVLGTHGERRALALRDGTCRAEGCTIPGTWSEAHHLVPWSHDGTTNLDNAALLCSRHHHRAHDTAYDMTRLASGEVRFHRRR</sequence>
<evidence type="ECO:0000313" key="4">
    <source>
        <dbReference type="EMBL" id="QCC76879.1"/>
    </source>
</evidence>
<proteinExistence type="inferred from homology"/>